<evidence type="ECO:0000256" key="1">
    <source>
        <dbReference type="SAM" id="Phobius"/>
    </source>
</evidence>
<dbReference type="Gene3D" id="1.20.1250.20">
    <property type="entry name" value="MFS general substrate transporter like domains"/>
    <property type="match status" value="1"/>
</dbReference>
<feature type="transmembrane region" description="Helical" evidence="1">
    <location>
        <begin position="47"/>
        <end position="68"/>
    </location>
</feature>
<dbReference type="OrthoDB" id="350307at2"/>
<dbReference type="InterPro" id="IPR036259">
    <property type="entry name" value="MFS_trans_sf"/>
</dbReference>
<keyword evidence="3" id="KW-1185">Reference proteome</keyword>
<feature type="transmembrane region" description="Helical" evidence="1">
    <location>
        <begin position="218"/>
        <end position="235"/>
    </location>
</feature>
<protein>
    <submittedName>
        <fullName evidence="2">Predicted arabinose efflux permease, MFS family</fullName>
    </submittedName>
</protein>
<keyword evidence="1" id="KW-1133">Transmembrane helix</keyword>
<feature type="transmembrane region" description="Helical" evidence="1">
    <location>
        <begin position="75"/>
        <end position="93"/>
    </location>
</feature>
<feature type="transmembrane region" description="Helical" evidence="1">
    <location>
        <begin position="281"/>
        <end position="299"/>
    </location>
</feature>
<dbReference type="InterPro" id="IPR053160">
    <property type="entry name" value="MFS_DHA3_Transporter"/>
</dbReference>
<dbReference type="PANTHER" id="PTHR23530">
    <property type="entry name" value="TRANSPORT PROTEIN-RELATED"/>
    <property type="match status" value="1"/>
</dbReference>
<dbReference type="SUPFAM" id="SSF103473">
    <property type="entry name" value="MFS general substrate transporter"/>
    <property type="match status" value="1"/>
</dbReference>
<dbReference type="EMBL" id="FOBF01000005">
    <property type="protein sequence ID" value="SEL46272.1"/>
    <property type="molecule type" value="Genomic_DNA"/>
</dbReference>
<feature type="transmembrane region" description="Helical" evidence="1">
    <location>
        <begin position="336"/>
        <end position="357"/>
    </location>
</feature>
<keyword evidence="1" id="KW-0812">Transmembrane</keyword>
<dbReference type="STRING" id="46177.SAMN05660976_02517"/>
<evidence type="ECO:0000313" key="3">
    <source>
        <dbReference type="Proteomes" id="UP000198953"/>
    </source>
</evidence>
<feature type="transmembrane region" description="Helical" evidence="1">
    <location>
        <begin position="12"/>
        <end position="35"/>
    </location>
</feature>
<dbReference type="RefSeq" id="WP_091100361.1">
    <property type="nucleotide sequence ID" value="NZ_FOBF01000005.1"/>
</dbReference>
<dbReference type="GO" id="GO:0022857">
    <property type="term" value="F:transmembrane transporter activity"/>
    <property type="evidence" value="ECO:0007669"/>
    <property type="project" value="InterPro"/>
</dbReference>
<feature type="transmembrane region" description="Helical" evidence="1">
    <location>
        <begin position="142"/>
        <end position="162"/>
    </location>
</feature>
<organism evidence="2 3">
    <name type="scientific">Nonomuraea pusilla</name>
    <dbReference type="NCBI Taxonomy" id="46177"/>
    <lineage>
        <taxon>Bacteria</taxon>
        <taxon>Bacillati</taxon>
        <taxon>Actinomycetota</taxon>
        <taxon>Actinomycetes</taxon>
        <taxon>Streptosporangiales</taxon>
        <taxon>Streptosporangiaceae</taxon>
        <taxon>Nonomuraea</taxon>
    </lineage>
</organism>
<feature type="transmembrane region" description="Helical" evidence="1">
    <location>
        <begin position="305"/>
        <end position="324"/>
    </location>
</feature>
<dbReference type="AlphaFoldDB" id="A0A1H7QE66"/>
<proteinExistence type="predicted"/>
<feature type="transmembrane region" description="Helical" evidence="1">
    <location>
        <begin position="99"/>
        <end position="121"/>
    </location>
</feature>
<dbReference type="InterPro" id="IPR011701">
    <property type="entry name" value="MFS"/>
</dbReference>
<dbReference type="Pfam" id="PF07690">
    <property type="entry name" value="MFS_1"/>
    <property type="match status" value="1"/>
</dbReference>
<reference evidence="2 3" key="1">
    <citation type="submission" date="2016-10" db="EMBL/GenBank/DDBJ databases">
        <authorList>
            <person name="de Groot N.N."/>
        </authorList>
    </citation>
    <scope>NUCLEOTIDE SEQUENCE [LARGE SCALE GENOMIC DNA]</scope>
    <source>
        <strain evidence="2 3">DSM 43357</strain>
    </source>
</reference>
<gene>
    <name evidence="2" type="ORF">SAMN05660976_02517</name>
</gene>
<name>A0A1H7QE66_9ACTN</name>
<feature type="transmembrane region" description="Helical" evidence="1">
    <location>
        <begin position="247"/>
        <end position="269"/>
    </location>
</feature>
<feature type="transmembrane region" description="Helical" evidence="1">
    <location>
        <begin position="363"/>
        <end position="385"/>
    </location>
</feature>
<keyword evidence="1" id="KW-0472">Membrane</keyword>
<accession>A0A1H7QE66</accession>
<evidence type="ECO:0000313" key="2">
    <source>
        <dbReference type="EMBL" id="SEL46272.1"/>
    </source>
</evidence>
<dbReference type="Proteomes" id="UP000198953">
    <property type="component" value="Unassembled WGS sequence"/>
</dbReference>
<feature type="transmembrane region" description="Helical" evidence="1">
    <location>
        <begin position="168"/>
        <end position="187"/>
    </location>
</feature>
<dbReference type="PANTHER" id="PTHR23530:SF1">
    <property type="entry name" value="PERMEASE, MAJOR FACILITATOR SUPERFAMILY-RELATED"/>
    <property type="match status" value="1"/>
</dbReference>
<sequence>MLTSLPRAVATLAGTLYAYAFLSEFVLLYPVYTLLFTEAGLSVAETSSLFVIWAVTGMALEVPSGAWADAVSRRLLLFAAPVLTGAGFALWTLTPSYWAFAAGFVLWGAGGALTSGAYEALAYEELDRLGCADRYVTMMGRARAAGLVADASAIALAVPVFAAGGYPAVGAASVAACLLCAVSALALPEHRTPARAAGGGYLATLRAGVAEVRGDRRVLGAVLLVTLVTAIWGALEEYVPYLAAETGVPTTAIPLLVLVVWVGATVGGLLSEAARRLPARLFALVLALAAAAMAVGALSGGPAGFAPVALAFGTFQMAAVVADARLQERLSGRARATVTSVAGLGTNLVTLGVYTAYGSLSAYVSHGASFALLVLPYALVALWLWRSAPGARGGRRT</sequence>